<feature type="coiled-coil region" evidence="1">
    <location>
        <begin position="1334"/>
        <end position="1361"/>
    </location>
</feature>
<evidence type="ECO:0000313" key="3">
    <source>
        <dbReference type="EMBL" id="CAB4148401.1"/>
    </source>
</evidence>
<gene>
    <name evidence="4" type="ORF">UFOVP1191_60</name>
    <name evidence="5" type="ORF">UFOVP1252_118</name>
    <name evidence="3" type="ORF">UFOVP529_2</name>
</gene>
<dbReference type="GO" id="GO:0098003">
    <property type="term" value="P:viral tail assembly"/>
    <property type="evidence" value="ECO:0007669"/>
    <property type="project" value="UniProtKB-KW"/>
</dbReference>
<accession>A0A6J5MQN8</accession>
<keyword evidence="2" id="KW-1133">Transmembrane helix</keyword>
<dbReference type="EMBL" id="LR797158">
    <property type="protein sequence ID" value="CAB4190439.1"/>
    <property type="molecule type" value="Genomic_DNA"/>
</dbReference>
<sequence length="1744" mass="184538">MAEDQAKFNVQIGLDVSGGNDAAKQIATLTREISQLERQAGQLRDLANALNGVAEAGKKGLQAAEGLKAQRTQAEALKPAIEAIRTALGSQPKELLSTLGLDSKSITAGGKSVEAFKVLTEKLATARDRLVEGSAKAQGRSLSLGIQRDELLTEARAIQRIRDKVSSDAVASDKATAQQRTQVAMESAQKQISIAKNAAVSTGQEELNAARARVAGTLRSVLSQAAQSPFGASNRPTFRELSGAGQLPMADLRQTGSGSPSGSAQALGALTTAADKAAAALGGLAGDRPAGAASAGTPQTSIARQMMSEMQSFAADYAKLHASLRTNEVTQRPTSPYAMRSGGGGGITPPVGVAKEYDNISNAANRAAGSIGKVKNQQDAVIGSVKQFLSLAAGYQVLQTIGNEISQVFSHLKGGIIGYNSMIEQATVGFTTLFDNQARAAENAAVKFGDFGKTIDYAQMGFGSAEEAATGMIDTLRQFANITPFRFEELTDSALRMRAFGFELGEVLKKTGDGSKMEDFSGGIKAVGDAVSALGGGADAFRRITYALGQMKQAGRVYQNDMMQLANAGIGGYKYIADELMAEISTREKDGSIKVKAGYEKLFGELQSNSIETVRRLTTNGQISGEQAAKAIMAGLEHEFGGGMDRMSRTFQGALSTVADTSQSLVAISFKPLYDAISKATYDLGQFLQTPEATAAAKAIGDQMAKIVPIITSIGKRVGGILVTIFGDLSAIFGGAKKGVMSFAGEAGSSLAMFGKGVSVVADLLENQVTRGLIIATLAVKLFSSAIEKNPILATITAMTIVLGGLKEAYDKNILGFRTTVGELNTAVAPIIVQIRDRLIPVISDFMTGFTTGFGAVLLTTIKGLLPILEAVLTAINLILYAIRPFATVLGGVFTVLVMKFAYDKIMMGWSRIATEINKSAIALERFSRAQATSGGMSNSFIGGSWNTEKRAPRAGIIGDLAGVAGKISGASMIGSFAASALGMDELAGTLSTISLVTFGFNMLKSAMNGINIAKITTAFMRLNVAIDAKLGINIIRTAQALGTFAGAIASVLAVLGSVAATGGAGLFPLLDPNVPGSLTGPDGPLGFLNAEGNRRSTDWQSKRVAAEDTFKGAGQLDQGRGSMLATIQQMQEDGKALEEIFKIYGDSYKKAYDEYQKIRVANAAKAYEKGQAAQPWLAAGGDSSRERMATWKRGQDDVTNAAKKSQEEYDKILGSLDLLVNQVQNGLNKAAEKLNILLGQAKGELAQATDMLQTLATGALQDLLNPKSRVNPYTGLEQFGLTLEEQLQTQTDMSFTQFTNAQGIVRNFDEYKDILNSIKPLTEADLAQGQVSLKAVEERLKIEKERRKEMELIKAAAQAEYDLGVASLQQYDQSISPLERATQLFRAQQKYSTDIADLKFQGLEALTDQSKASSEWAVATAQMKERLEQLKKGQELILNEMRLAFEQYNQKVADILANPDYTAAQKQEKLKALLDGLTATLRDKFGITEAMIDAQAGLMQGSIDSMIGMVNGSLEQPVLPNITWGQSLNLRLEAGAYGPLMTYLKSKLTQVANITQQIIAAANAAANAAGGVETMTQKKLLANLRGRLAAAVQDFGKEGPDASGKVHLNPDTYKHFATYLSGLSGITDMAAFMQESNRISGLFAKYGLAKGGYARGGSPYIVGERGPELFLPQSSGMVLNNSISSRLLSMMAGGGSAVGAGAGNVTININNPVVRSDADIRKLADQISRVQASQFRTQGGRLS</sequence>
<feature type="transmembrane region" description="Helical" evidence="2">
    <location>
        <begin position="846"/>
        <end position="866"/>
    </location>
</feature>
<protein>
    <recommendedName>
        <fullName evidence="6">Tape measure protein</fullName>
    </recommendedName>
</protein>
<evidence type="ECO:0008006" key="6">
    <source>
        <dbReference type="Google" id="ProtNLM"/>
    </source>
</evidence>
<keyword evidence="2" id="KW-0472">Membrane</keyword>
<proteinExistence type="predicted"/>
<organism evidence="3">
    <name type="scientific">uncultured Caudovirales phage</name>
    <dbReference type="NCBI Taxonomy" id="2100421"/>
    <lineage>
        <taxon>Viruses</taxon>
        <taxon>Duplodnaviria</taxon>
        <taxon>Heunggongvirae</taxon>
        <taxon>Uroviricota</taxon>
        <taxon>Caudoviricetes</taxon>
        <taxon>Peduoviridae</taxon>
        <taxon>Maltschvirus</taxon>
        <taxon>Maltschvirus maltsch</taxon>
    </lineage>
</organism>
<evidence type="ECO:0000256" key="2">
    <source>
        <dbReference type="SAM" id="Phobius"/>
    </source>
</evidence>
<dbReference type="EMBL" id="LR797211">
    <property type="protein sequence ID" value="CAB4194543.1"/>
    <property type="molecule type" value="Genomic_DNA"/>
</dbReference>
<keyword evidence="1" id="KW-0175">Coiled coil</keyword>
<evidence type="ECO:0000313" key="5">
    <source>
        <dbReference type="EMBL" id="CAB4194543.1"/>
    </source>
</evidence>
<evidence type="ECO:0000313" key="4">
    <source>
        <dbReference type="EMBL" id="CAB4190439.1"/>
    </source>
</evidence>
<feature type="transmembrane region" description="Helical" evidence="2">
    <location>
        <begin position="878"/>
        <end position="903"/>
    </location>
</feature>
<keyword evidence="2" id="KW-0812">Transmembrane</keyword>
<feature type="coiled-coil region" evidence="1">
    <location>
        <begin position="19"/>
        <end position="53"/>
    </location>
</feature>
<evidence type="ECO:0000256" key="1">
    <source>
        <dbReference type="SAM" id="Coils"/>
    </source>
</evidence>
<dbReference type="EMBL" id="LR796510">
    <property type="protein sequence ID" value="CAB4148401.1"/>
    <property type="molecule type" value="Genomic_DNA"/>
</dbReference>
<reference evidence="3" key="1">
    <citation type="submission" date="2020-04" db="EMBL/GenBank/DDBJ databases">
        <authorList>
            <person name="Chiriac C."/>
            <person name="Salcher M."/>
            <person name="Ghai R."/>
            <person name="Kavagutti S V."/>
        </authorList>
    </citation>
    <scope>NUCLEOTIDE SEQUENCE</scope>
</reference>
<name>A0A6J5MQN8_9CAUD</name>